<proteinExistence type="predicted"/>
<dbReference type="EMBL" id="JACIJF010000004">
    <property type="protein sequence ID" value="MBB5710655.1"/>
    <property type="molecule type" value="Genomic_DNA"/>
</dbReference>
<evidence type="ECO:0000313" key="1">
    <source>
        <dbReference type="EMBL" id="MBB5710655.1"/>
    </source>
</evidence>
<sequence length="46" mass="5090">MADENKILANPISTSTTAKPVIPTRKRCIAWAESWCDPDFIAVAEK</sequence>
<accession>A0A840YEE1</accession>
<organism evidence="1 2">
    <name type="scientific">Sphingomonas xinjiangensis</name>
    <dbReference type="NCBI Taxonomy" id="643568"/>
    <lineage>
        <taxon>Bacteria</taxon>
        <taxon>Pseudomonadati</taxon>
        <taxon>Pseudomonadota</taxon>
        <taxon>Alphaproteobacteria</taxon>
        <taxon>Sphingomonadales</taxon>
        <taxon>Sphingomonadaceae</taxon>
        <taxon>Sphingomonas</taxon>
    </lineage>
</organism>
<protein>
    <submittedName>
        <fullName evidence="1">Uncharacterized protein</fullName>
    </submittedName>
</protein>
<reference evidence="1 2" key="1">
    <citation type="submission" date="2020-08" db="EMBL/GenBank/DDBJ databases">
        <title>Genomic Encyclopedia of Type Strains, Phase IV (KMG-IV): sequencing the most valuable type-strain genomes for metagenomic binning, comparative biology and taxonomic classification.</title>
        <authorList>
            <person name="Goeker M."/>
        </authorList>
    </citation>
    <scope>NUCLEOTIDE SEQUENCE [LARGE SCALE GENOMIC DNA]</scope>
    <source>
        <strain evidence="1 2">DSM 26736</strain>
    </source>
</reference>
<gene>
    <name evidence="1" type="ORF">FHT02_001886</name>
</gene>
<evidence type="ECO:0000313" key="2">
    <source>
        <dbReference type="Proteomes" id="UP000527143"/>
    </source>
</evidence>
<comment type="caution">
    <text evidence="1">The sequence shown here is derived from an EMBL/GenBank/DDBJ whole genome shotgun (WGS) entry which is preliminary data.</text>
</comment>
<name>A0A840YEE1_9SPHN</name>
<dbReference type="Proteomes" id="UP000527143">
    <property type="component" value="Unassembled WGS sequence"/>
</dbReference>
<keyword evidence="2" id="KW-1185">Reference proteome</keyword>
<dbReference type="AlphaFoldDB" id="A0A840YEE1"/>